<dbReference type="AlphaFoldDB" id="A0A7U8C207"/>
<gene>
    <name evidence="1" type="ORF">MED92_00670</name>
</gene>
<reference evidence="1 2" key="1">
    <citation type="submission" date="2006-02" db="EMBL/GenBank/DDBJ databases">
        <authorList>
            <person name="Pinhassi J."/>
            <person name="Pedros-Alio C."/>
            <person name="Ferriera S."/>
            <person name="Johnson J."/>
            <person name="Kravitz S."/>
            <person name="Halpern A."/>
            <person name="Remington K."/>
            <person name="Beeson K."/>
            <person name="Tran B."/>
            <person name="Rogers Y.-H."/>
            <person name="Friedman R."/>
            <person name="Venter J.C."/>
        </authorList>
    </citation>
    <scope>NUCLEOTIDE SEQUENCE [LARGE SCALE GENOMIC DNA]</scope>
    <source>
        <strain evidence="1 2">MED92</strain>
    </source>
</reference>
<proteinExistence type="predicted"/>
<accession>A0A7U8C207</accession>
<keyword evidence="2" id="KW-1185">Reference proteome</keyword>
<dbReference type="OrthoDB" id="6119933at2"/>
<evidence type="ECO:0000313" key="2">
    <source>
        <dbReference type="Proteomes" id="UP000002171"/>
    </source>
</evidence>
<organism evidence="1 2">
    <name type="scientific">Neptuniibacter caesariensis</name>
    <dbReference type="NCBI Taxonomy" id="207954"/>
    <lineage>
        <taxon>Bacteria</taxon>
        <taxon>Pseudomonadati</taxon>
        <taxon>Pseudomonadota</taxon>
        <taxon>Gammaproteobacteria</taxon>
        <taxon>Oceanospirillales</taxon>
        <taxon>Oceanospirillaceae</taxon>
        <taxon>Neptuniibacter</taxon>
    </lineage>
</organism>
<sequence>MQYALIITQVDSYLSEQNGALFRLNLEDHLGRKVSLLGAADQQVNIQTIRNQLLPIVMLADHIDQLNEESYSIPHSALVSVVPLPSGSISSIIEAGRADEILQSLSLKTC</sequence>
<evidence type="ECO:0000313" key="1">
    <source>
        <dbReference type="EMBL" id="EAR60030.1"/>
    </source>
</evidence>
<protein>
    <submittedName>
        <fullName evidence="1">Uncharacterized protein</fullName>
    </submittedName>
</protein>
<dbReference type="Proteomes" id="UP000002171">
    <property type="component" value="Unassembled WGS sequence"/>
</dbReference>
<dbReference type="EMBL" id="AAOW01000025">
    <property type="protein sequence ID" value="EAR60030.1"/>
    <property type="molecule type" value="Genomic_DNA"/>
</dbReference>
<name>A0A7U8C207_NEPCE</name>
<dbReference type="RefSeq" id="WP_007022987.1">
    <property type="nucleotide sequence ID" value="NZ_CH724128.1"/>
</dbReference>
<comment type="caution">
    <text evidence="1">The sequence shown here is derived from an EMBL/GenBank/DDBJ whole genome shotgun (WGS) entry which is preliminary data.</text>
</comment>